<feature type="region of interest" description="Disordered" evidence="1">
    <location>
        <begin position="47"/>
        <end position="70"/>
    </location>
</feature>
<evidence type="ECO:0000313" key="3">
    <source>
        <dbReference type="Proteomes" id="UP000266677"/>
    </source>
</evidence>
<accession>A0A3A4KT78</accession>
<comment type="caution">
    <text evidence="2">The sequence shown here is derived from an EMBL/GenBank/DDBJ whole genome shotgun (WGS) entry which is preliminary data.</text>
</comment>
<dbReference type="Proteomes" id="UP000266677">
    <property type="component" value="Unassembled WGS sequence"/>
</dbReference>
<evidence type="ECO:0000313" key="2">
    <source>
        <dbReference type="EMBL" id="RJO72963.1"/>
    </source>
</evidence>
<evidence type="ECO:0000256" key="1">
    <source>
        <dbReference type="SAM" id="MobiDB-lite"/>
    </source>
</evidence>
<reference evidence="2 3" key="1">
    <citation type="submission" date="2018-09" db="EMBL/GenBank/DDBJ databases">
        <title>YIM PH21274 draft genome.</title>
        <authorList>
            <person name="Miao C."/>
        </authorList>
    </citation>
    <scope>NUCLEOTIDE SEQUENCE [LARGE SCALE GENOMIC DNA]</scope>
    <source>
        <strain evidence="2 3">YIM PH 21724</strain>
    </source>
</reference>
<keyword evidence="3" id="KW-1185">Reference proteome</keyword>
<name>A0A3A4KT78_9NOCA</name>
<organism evidence="2 3">
    <name type="scientific">Nocardia panacis</name>
    <dbReference type="NCBI Taxonomy" id="2340916"/>
    <lineage>
        <taxon>Bacteria</taxon>
        <taxon>Bacillati</taxon>
        <taxon>Actinomycetota</taxon>
        <taxon>Actinomycetes</taxon>
        <taxon>Mycobacteriales</taxon>
        <taxon>Nocardiaceae</taxon>
        <taxon>Nocardia</taxon>
    </lineage>
</organism>
<sequence>MIKLMSRPEVAEYIGVQRGTLNRYKLPPADAQIGRVQGWLKETIDEWQQRRPGRGNHPDQANWNLPPELR</sequence>
<gene>
    <name evidence="2" type="ORF">D5S18_22050</name>
</gene>
<proteinExistence type="predicted"/>
<dbReference type="OrthoDB" id="3634697at2"/>
<protein>
    <submittedName>
        <fullName evidence="2">XRE family transcriptional regulator</fullName>
    </submittedName>
</protein>
<dbReference type="AlphaFoldDB" id="A0A3A4KT78"/>
<dbReference type="EMBL" id="QZFU01000024">
    <property type="protein sequence ID" value="RJO72963.1"/>
    <property type="molecule type" value="Genomic_DNA"/>
</dbReference>